<sequence>MQGTPGGGTHPGPSPMDRRTLLVFSFILAAAL</sequence>
<protein>
    <submittedName>
        <fullName evidence="1">CPA5 isoform 10</fullName>
    </submittedName>
</protein>
<reference evidence="1" key="1">
    <citation type="submission" date="2017-12" db="EMBL/GenBank/DDBJ databases">
        <title>High-resolution comparative analysis of great ape genomes.</title>
        <authorList>
            <person name="Pollen A."/>
            <person name="Hastie A."/>
            <person name="Hormozdiari F."/>
            <person name="Dougherty M."/>
            <person name="Liu R."/>
            <person name="Chaisson M."/>
            <person name="Hoppe E."/>
            <person name="Hill C."/>
            <person name="Pang A."/>
            <person name="Hillier L."/>
            <person name="Baker C."/>
            <person name="Armstrong J."/>
            <person name="Shendure J."/>
            <person name="Paten B."/>
            <person name="Wilson R."/>
            <person name="Chao H."/>
            <person name="Schneider V."/>
            <person name="Ventura M."/>
            <person name="Kronenberg Z."/>
            <person name="Murali S."/>
            <person name="Gordon D."/>
            <person name="Cantsilieris S."/>
            <person name="Munson K."/>
            <person name="Nelson B."/>
            <person name="Raja A."/>
            <person name="Underwood J."/>
            <person name="Diekhans M."/>
            <person name="Fiddes I."/>
            <person name="Haussler D."/>
            <person name="Eichler E."/>
        </authorList>
    </citation>
    <scope>NUCLEOTIDE SEQUENCE [LARGE SCALE GENOMIC DNA]</scope>
    <source>
        <strain evidence="1">Susie</strain>
    </source>
</reference>
<organism evidence="1">
    <name type="scientific">Pongo abelii</name>
    <name type="common">Sumatran orangutan</name>
    <name type="synonym">Pongo pygmaeus abelii</name>
    <dbReference type="NCBI Taxonomy" id="9601"/>
    <lineage>
        <taxon>Eukaryota</taxon>
        <taxon>Metazoa</taxon>
        <taxon>Chordata</taxon>
        <taxon>Craniata</taxon>
        <taxon>Vertebrata</taxon>
        <taxon>Euteleostomi</taxon>
        <taxon>Mammalia</taxon>
        <taxon>Eutheria</taxon>
        <taxon>Euarchontoglires</taxon>
        <taxon>Primates</taxon>
        <taxon>Haplorrhini</taxon>
        <taxon>Catarrhini</taxon>
        <taxon>Hominidae</taxon>
        <taxon>Pongo</taxon>
    </lineage>
</organism>
<proteinExistence type="predicted"/>
<accession>A0A2J8U4C5</accession>
<dbReference type="AlphaFoldDB" id="A0A2J8U4C5"/>
<dbReference type="EMBL" id="NDHI03003470">
    <property type="protein sequence ID" value="PNJ40110.1"/>
    <property type="molecule type" value="Genomic_DNA"/>
</dbReference>
<feature type="non-terminal residue" evidence="1">
    <location>
        <position position="32"/>
    </location>
</feature>
<evidence type="ECO:0000313" key="1">
    <source>
        <dbReference type="EMBL" id="PNJ40110.1"/>
    </source>
</evidence>
<comment type="caution">
    <text evidence="1">The sequence shown here is derived from an EMBL/GenBank/DDBJ whole genome shotgun (WGS) entry which is preliminary data.</text>
</comment>
<gene>
    <name evidence="1" type="ORF">CR201_G0030342</name>
</gene>
<name>A0A2J8U4C5_PONAB</name>